<dbReference type="PANTHER" id="PTHR23324">
    <property type="entry name" value="SEC14 RELATED PROTEIN"/>
    <property type="match status" value="1"/>
</dbReference>
<protein>
    <submittedName>
        <fullName evidence="4">SEC14-like protein 2-like</fullName>
    </submittedName>
</protein>
<dbReference type="SUPFAM" id="SSF46938">
    <property type="entry name" value="CRAL/TRIO N-terminal domain"/>
    <property type="match status" value="2"/>
</dbReference>
<reference evidence="4" key="1">
    <citation type="submission" date="2025-08" db="UniProtKB">
        <authorList>
            <consortium name="RefSeq"/>
        </authorList>
    </citation>
    <scope>IDENTIFICATION</scope>
    <source>
        <tissue evidence="4">Testes</tissue>
    </source>
</reference>
<dbReference type="PANTHER" id="PTHR23324:SF83">
    <property type="entry name" value="SEC14-LIKE PROTEIN 2"/>
    <property type="match status" value="1"/>
</dbReference>
<name>A0ABM0LTP8_SACKO</name>
<dbReference type="GeneID" id="102807886"/>
<keyword evidence="3" id="KW-1185">Reference proteome</keyword>
<dbReference type="SMART" id="SM00516">
    <property type="entry name" value="SEC14"/>
    <property type="match status" value="2"/>
</dbReference>
<dbReference type="SMART" id="SM01100">
    <property type="entry name" value="CRAL_TRIO_N"/>
    <property type="match status" value="2"/>
</dbReference>
<dbReference type="Gene3D" id="3.40.525.10">
    <property type="entry name" value="CRAL-TRIO lipid binding domain"/>
    <property type="match status" value="2"/>
</dbReference>
<dbReference type="InterPro" id="IPR036273">
    <property type="entry name" value="CRAL/TRIO_N_dom_sf"/>
</dbReference>
<dbReference type="InterPro" id="IPR036865">
    <property type="entry name" value="CRAL-TRIO_dom_sf"/>
</dbReference>
<dbReference type="InterPro" id="IPR001251">
    <property type="entry name" value="CRAL-TRIO_dom"/>
</dbReference>
<dbReference type="PRINTS" id="PR00180">
    <property type="entry name" value="CRETINALDHBP"/>
</dbReference>
<feature type="domain" description="CRAL-TRIO" evidence="1">
    <location>
        <begin position="427"/>
        <end position="594"/>
    </location>
</feature>
<evidence type="ECO:0000313" key="3">
    <source>
        <dbReference type="Proteomes" id="UP000694865"/>
    </source>
</evidence>
<dbReference type="InterPro" id="IPR009038">
    <property type="entry name" value="GOLD_dom"/>
</dbReference>
<evidence type="ECO:0000259" key="1">
    <source>
        <dbReference type="PROSITE" id="PS50191"/>
    </source>
</evidence>
<sequence>MSGTVGDMTPKQTEKLKEFKSKVNDILEKPEHDDHYCLRWLRARNFDVVKAEALIRSVLEKHYQGGMVGEDKEGHPVWIDPLGKMDMKGLMRSAKRKDIILSRIRFSEQLYHSVFPERSKKYGKHIESITYIVDMEGLGTKHLWKPGLDTCIEFITLLQDMYPESLKIAYFVRVPRIFAAIYALLKPFVDVDVRNKIHVLSNNFQSTLLKDIPAESLPVHWGGTMTDPETGDPKCPHLINLGGPVPEKYYCQEPIVPEDKNLNKEIVKKKFDLTFEVKKKDSAIRYVFKTEGGDIGLSVFLQYGKNEIKQIQEMEKHNSHLVYEDGSIDCPELRTTTEHQLSEPLSIQNIAMSGTVGDMTPKQEAKLKEFKAKVGDLLLKPEHDDYYCLRWLRARNFDVEKTEEMIRSSAEARRKIGADTIVTDYKVPEVIEKYYQGGMVGEDKQGNPVWIDPIGQMDVKGIMRSAKKKDIVLSRIQHIEQLYQGQFIELSKKYGKNIEALTYIVDLEGLGTKHYGSQFAQFLQDNYPESLKIVYIVRAPKVFPVIYALVKPFLDVGVRKKVHVLSHNFQSTLLKDIPAESLPIHWGGTMTDPKTGDPKCPNLINPGGPVPEKYYSQEPLVPEDRYLNKEVVKKKFDLTFEVTKKDSAIRYVFKTDGGDIGLTVFLQTGNKQMKQVQEMEKHNSHLVYEDGSFDCPEAGTYIIRFDNSHSWTKNKTLYYFVDVIEPDALLEEMSTDL</sequence>
<evidence type="ECO:0000259" key="2">
    <source>
        <dbReference type="PROSITE" id="PS50866"/>
    </source>
</evidence>
<dbReference type="Proteomes" id="UP000694865">
    <property type="component" value="Unplaced"/>
</dbReference>
<evidence type="ECO:0000313" key="4">
    <source>
        <dbReference type="RefSeq" id="XP_006811139.1"/>
    </source>
</evidence>
<dbReference type="RefSeq" id="XP_006811139.1">
    <property type="nucleotide sequence ID" value="XM_006811076.1"/>
</dbReference>
<dbReference type="SUPFAM" id="SSF101576">
    <property type="entry name" value="Supernatant protein factor (SPF), C-terminal domain"/>
    <property type="match status" value="2"/>
</dbReference>
<gene>
    <name evidence="4" type="primary">LOC102807886</name>
</gene>
<dbReference type="SUPFAM" id="SSF52087">
    <property type="entry name" value="CRAL/TRIO domain"/>
    <property type="match status" value="2"/>
</dbReference>
<proteinExistence type="predicted"/>
<dbReference type="Pfam" id="PF00650">
    <property type="entry name" value="CRAL_TRIO"/>
    <property type="match status" value="2"/>
</dbReference>
<dbReference type="CDD" id="cd00170">
    <property type="entry name" value="SEC14"/>
    <property type="match status" value="2"/>
</dbReference>
<accession>A0ABM0LTP8</accession>
<dbReference type="InterPro" id="IPR011074">
    <property type="entry name" value="CRAL/TRIO_N_dom"/>
</dbReference>
<feature type="domain" description="GOLD" evidence="2">
    <location>
        <begin position="611"/>
        <end position="723"/>
    </location>
</feature>
<dbReference type="PROSITE" id="PS50191">
    <property type="entry name" value="CRAL_TRIO"/>
    <property type="match status" value="2"/>
</dbReference>
<feature type="domain" description="CRAL-TRIO" evidence="1">
    <location>
        <begin position="55"/>
        <end position="229"/>
    </location>
</feature>
<dbReference type="InterPro" id="IPR051064">
    <property type="entry name" value="SEC14/CRAL-TRIO_domain"/>
</dbReference>
<dbReference type="Gene3D" id="2.60.120.680">
    <property type="entry name" value="GOLD domain"/>
    <property type="match status" value="2"/>
</dbReference>
<dbReference type="PROSITE" id="PS50866">
    <property type="entry name" value="GOLD"/>
    <property type="match status" value="1"/>
</dbReference>
<dbReference type="InterPro" id="IPR036598">
    <property type="entry name" value="GOLD_dom_sf"/>
</dbReference>
<organism evidence="3 4">
    <name type="scientific">Saccoglossus kowalevskii</name>
    <name type="common">Acorn worm</name>
    <dbReference type="NCBI Taxonomy" id="10224"/>
    <lineage>
        <taxon>Eukaryota</taxon>
        <taxon>Metazoa</taxon>
        <taxon>Hemichordata</taxon>
        <taxon>Enteropneusta</taxon>
        <taxon>Harrimaniidae</taxon>
        <taxon>Saccoglossus</taxon>
    </lineage>
</organism>
<dbReference type="Pfam" id="PF03765">
    <property type="entry name" value="CRAL_TRIO_N"/>
    <property type="match status" value="2"/>
</dbReference>
<dbReference type="Gene3D" id="1.10.8.20">
    <property type="entry name" value="N-terminal domain of phosphatidylinositol transfer protein sec14p"/>
    <property type="match status" value="1"/>
</dbReference>